<evidence type="ECO:0000256" key="5">
    <source>
        <dbReference type="ARBA" id="ARBA00022598"/>
    </source>
</evidence>
<evidence type="ECO:0000256" key="4">
    <source>
        <dbReference type="ARBA" id="ARBA00020367"/>
    </source>
</evidence>
<dbReference type="SUPFAM" id="SSF56042">
    <property type="entry name" value="PurM C-terminal domain-like"/>
    <property type="match status" value="1"/>
</dbReference>
<dbReference type="PANTHER" id="PTHR10520:SF12">
    <property type="entry name" value="TRIFUNCTIONAL PURINE BIOSYNTHETIC PROTEIN ADENOSINE-3"/>
    <property type="match status" value="1"/>
</dbReference>
<evidence type="ECO:0000256" key="2">
    <source>
        <dbReference type="ARBA" id="ARBA00010280"/>
    </source>
</evidence>
<evidence type="ECO:0000256" key="8">
    <source>
        <dbReference type="ARBA" id="ARBA00031908"/>
    </source>
</evidence>
<dbReference type="SUPFAM" id="SSF55326">
    <property type="entry name" value="PurM N-terminal domain-like"/>
    <property type="match status" value="1"/>
</dbReference>
<dbReference type="OrthoDB" id="9802507at2"/>
<evidence type="ECO:0000256" key="1">
    <source>
        <dbReference type="ARBA" id="ARBA00004686"/>
    </source>
</evidence>
<dbReference type="GO" id="GO:0046084">
    <property type="term" value="P:adenine biosynthetic process"/>
    <property type="evidence" value="ECO:0007669"/>
    <property type="project" value="TreeGrafter"/>
</dbReference>
<dbReference type="NCBIfam" id="TIGR00878">
    <property type="entry name" value="purM"/>
    <property type="match status" value="1"/>
</dbReference>
<reference evidence="14 15" key="1">
    <citation type="submission" date="2012-06" db="EMBL/GenBank/DDBJ databases">
        <title>The complete chromosome of genome of Turneriella parva DSM 21527.</title>
        <authorList>
            <consortium name="US DOE Joint Genome Institute (JGI-PGF)"/>
            <person name="Lucas S."/>
            <person name="Han J."/>
            <person name="Lapidus A."/>
            <person name="Bruce D."/>
            <person name="Goodwin L."/>
            <person name="Pitluck S."/>
            <person name="Peters L."/>
            <person name="Kyrpides N."/>
            <person name="Mavromatis K."/>
            <person name="Ivanova N."/>
            <person name="Mikhailova N."/>
            <person name="Chertkov O."/>
            <person name="Detter J.C."/>
            <person name="Tapia R."/>
            <person name="Han C."/>
            <person name="Land M."/>
            <person name="Hauser L."/>
            <person name="Markowitz V."/>
            <person name="Cheng J.-F."/>
            <person name="Hugenholtz P."/>
            <person name="Woyke T."/>
            <person name="Wu D."/>
            <person name="Gronow S."/>
            <person name="Wellnitz S."/>
            <person name="Brambilla E."/>
            <person name="Klenk H.-P."/>
            <person name="Eisen J.A."/>
        </authorList>
    </citation>
    <scope>NUCLEOTIDE SEQUENCE [LARGE SCALE GENOMIC DNA]</scope>
    <source>
        <strain evidence="15">ATCC BAA-1111 / DSM 21527 / NCTC 11395 / H</strain>
    </source>
</reference>
<keyword evidence="15" id="KW-1185">Reference proteome</keyword>
<dbReference type="Pfam" id="PF02769">
    <property type="entry name" value="AIRS_C"/>
    <property type="match status" value="1"/>
</dbReference>
<evidence type="ECO:0000313" key="15">
    <source>
        <dbReference type="Proteomes" id="UP000006048"/>
    </source>
</evidence>
<dbReference type="AlphaFoldDB" id="I4B3S1"/>
<comment type="similarity">
    <text evidence="2">Belongs to the AIR synthase family.</text>
</comment>
<dbReference type="KEGG" id="tpx:Turpa_1280"/>
<dbReference type="GO" id="GO:0005524">
    <property type="term" value="F:ATP binding"/>
    <property type="evidence" value="ECO:0007669"/>
    <property type="project" value="UniProtKB-KW"/>
</dbReference>
<evidence type="ECO:0000256" key="6">
    <source>
        <dbReference type="ARBA" id="ARBA00022741"/>
    </source>
</evidence>
<name>I4B3S1_TURPD</name>
<sequence>MDYKAAGVDTQYAHKLIHNLKDRISATHKVPNVGEVVGQYGGFAGRFTMPQIPGFDVVATTDGVGTKTQLLRRFDYLDGIGQDLVGMCVNDLYCAGATPAFFLDYIACGKLSESWYDRVLGSITAACAATPMALMGGETAEHPGVMPDDDFDLAGFAVGFIPKDRRLPVPELQREGDMLIGLPSSGLHSNGYSLVRKIFAAMEKQSPAEFQAITANRKELIASWLTPTRIYREIPALLQSATIKGIAHITGGGIHENLPRAIVAGLAAEIHSPEPFRLAAAPVLEKYVEREKLFHTFNMGTGLILIAEENQLPAIKQHYPDAAVMGHLVKGSGVALKL</sequence>
<dbReference type="PATRIC" id="fig|869212.3.peg.1269"/>
<comment type="pathway">
    <text evidence="1">Purine metabolism; IMP biosynthesis via de novo pathway; 5-amino-1-(5-phospho-D-ribosyl)imidazole from N(2)-formyl-N(1)-(5-phospho-D-ribosyl)glycinamide: step 2/2.</text>
</comment>
<dbReference type="InterPro" id="IPR010918">
    <property type="entry name" value="PurM-like_C_dom"/>
</dbReference>
<dbReference type="Pfam" id="PF00586">
    <property type="entry name" value="AIRS"/>
    <property type="match status" value="1"/>
</dbReference>
<dbReference type="InterPro" id="IPR016188">
    <property type="entry name" value="PurM-like_N"/>
</dbReference>
<dbReference type="EC" id="6.3.3.1" evidence="3"/>
<gene>
    <name evidence="14" type="ordered locus">Turpa_1280</name>
</gene>
<dbReference type="InterPro" id="IPR036676">
    <property type="entry name" value="PurM-like_C_sf"/>
</dbReference>
<feature type="domain" description="PurM-like C-terminal" evidence="13">
    <location>
        <begin position="174"/>
        <end position="336"/>
    </location>
</feature>
<evidence type="ECO:0000256" key="10">
    <source>
        <dbReference type="ARBA" id="ARBA00033093"/>
    </source>
</evidence>
<dbReference type="CDD" id="cd02196">
    <property type="entry name" value="PurM"/>
    <property type="match status" value="1"/>
</dbReference>
<dbReference type="UniPathway" id="UPA00074">
    <property type="reaction ID" value="UER00129"/>
</dbReference>
<evidence type="ECO:0000256" key="3">
    <source>
        <dbReference type="ARBA" id="ARBA00013047"/>
    </source>
</evidence>
<organism evidence="14 15">
    <name type="scientific">Turneriella parva (strain ATCC BAA-1111 / DSM 21527 / NCTC 11395 / H)</name>
    <name type="common">Leptospira parva</name>
    <dbReference type="NCBI Taxonomy" id="869212"/>
    <lineage>
        <taxon>Bacteria</taxon>
        <taxon>Pseudomonadati</taxon>
        <taxon>Spirochaetota</taxon>
        <taxon>Spirochaetia</taxon>
        <taxon>Leptospirales</taxon>
        <taxon>Leptospiraceae</taxon>
        <taxon>Turneriella</taxon>
    </lineage>
</organism>
<proteinExistence type="inferred from homology"/>
<accession>I4B3S1</accession>
<dbReference type="EMBL" id="CP002959">
    <property type="protein sequence ID" value="AFM11928.1"/>
    <property type="molecule type" value="Genomic_DNA"/>
</dbReference>
<dbReference type="GO" id="GO:0006189">
    <property type="term" value="P:'de novo' IMP biosynthetic process"/>
    <property type="evidence" value="ECO:0007669"/>
    <property type="project" value="UniProtKB-UniPathway"/>
</dbReference>
<evidence type="ECO:0000256" key="9">
    <source>
        <dbReference type="ARBA" id="ARBA00032931"/>
    </source>
</evidence>
<dbReference type="Proteomes" id="UP000006048">
    <property type="component" value="Chromosome"/>
</dbReference>
<dbReference type="Gene3D" id="3.90.650.10">
    <property type="entry name" value="PurM-like C-terminal domain"/>
    <property type="match status" value="1"/>
</dbReference>
<dbReference type="HOGENOM" id="CLU_047116_0_0_12"/>
<dbReference type="RefSeq" id="WP_014802444.1">
    <property type="nucleotide sequence ID" value="NC_018020.1"/>
</dbReference>
<keyword evidence="5 14" id="KW-0436">Ligase</keyword>
<evidence type="ECO:0000259" key="12">
    <source>
        <dbReference type="Pfam" id="PF00586"/>
    </source>
</evidence>
<evidence type="ECO:0000256" key="11">
    <source>
        <dbReference type="ARBA" id="ARBA00049057"/>
    </source>
</evidence>
<protein>
    <recommendedName>
        <fullName evidence="4">Phosphoribosylformylglycinamidine cyclo-ligase</fullName>
        <ecNumber evidence="3">6.3.3.1</ecNumber>
    </recommendedName>
    <alternativeName>
        <fullName evidence="9">AIR synthase</fullName>
    </alternativeName>
    <alternativeName>
        <fullName evidence="10">AIRS</fullName>
    </alternativeName>
    <alternativeName>
        <fullName evidence="8">Phosphoribosyl-aminoimidazole synthetase</fullName>
    </alternativeName>
</protein>
<evidence type="ECO:0000259" key="13">
    <source>
        <dbReference type="Pfam" id="PF02769"/>
    </source>
</evidence>
<dbReference type="PANTHER" id="PTHR10520">
    <property type="entry name" value="TRIFUNCTIONAL PURINE BIOSYNTHETIC PROTEIN ADENOSINE-3-RELATED"/>
    <property type="match status" value="1"/>
</dbReference>
<dbReference type="GO" id="GO:0004637">
    <property type="term" value="F:phosphoribosylamine-glycine ligase activity"/>
    <property type="evidence" value="ECO:0007669"/>
    <property type="project" value="TreeGrafter"/>
</dbReference>
<feature type="domain" description="PurM-like N-terminal" evidence="12">
    <location>
        <begin position="54"/>
        <end position="160"/>
    </location>
</feature>
<dbReference type="GO" id="GO:0005829">
    <property type="term" value="C:cytosol"/>
    <property type="evidence" value="ECO:0007669"/>
    <property type="project" value="TreeGrafter"/>
</dbReference>
<evidence type="ECO:0000256" key="7">
    <source>
        <dbReference type="ARBA" id="ARBA00022840"/>
    </source>
</evidence>
<keyword evidence="6" id="KW-0547">Nucleotide-binding</keyword>
<dbReference type="InterPro" id="IPR036921">
    <property type="entry name" value="PurM-like_N_sf"/>
</dbReference>
<comment type="catalytic activity">
    <reaction evidence="11">
        <text>2-formamido-N(1)-(5-O-phospho-beta-D-ribosyl)acetamidine + ATP = 5-amino-1-(5-phospho-beta-D-ribosyl)imidazole + ADP + phosphate + H(+)</text>
        <dbReference type="Rhea" id="RHEA:23032"/>
        <dbReference type="ChEBI" id="CHEBI:15378"/>
        <dbReference type="ChEBI" id="CHEBI:30616"/>
        <dbReference type="ChEBI" id="CHEBI:43474"/>
        <dbReference type="ChEBI" id="CHEBI:137981"/>
        <dbReference type="ChEBI" id="CHEBI:147287"/>
        <dbReference type="ChEBI" id="CHEBI:456216"/>
        <dbReference type="EC" id="6.3.3.1"/>
    </reaction>
</comment>
<dbReference type="InterPro" id="IPR004733">
    <property type="entry name" value="PurM_cligase"/>
</dbReference>
<evidence type="ECO:0000313" key="14">
    <source>
        <dbReference type="EMBL" id="AFM11928.1"/>
    </source>
</evidence>
<dbReference type="STRING" id="869212.Turpa_1280"/>
<dbReference type="GO" id="GO:0004641">
    <property type="term" value="F:phosphoribosylformylglycinamidine cyclo-ligase activity"/>
    <property type="evidence" value="ECO:0007669"/>
    <property type="project" value="UniProtKB-EC"/>
</dbReference>
<keyword evidence="7" id="KW-0067">ATP-binding</keyword>
<dbReference type="Gene3D" id="3.30.1330.10">
    <property type="entry name" value="PurM-like, N-terminal domain"/>
    <property type="match status" value="1"/>
</dbReference>